<gene>
    <name evidence="6" type="ORF">FHS44_003556</name>
</gene>
<dbReference type="Pfam" id="PF04228">
    <property type="entry name" value="Zn_peptidase"/>
    <property type="match status" value="1"/>
</dbReference>
<reference evidence="6 7" key="1">
    <citation type="submission" date="2020-08" db="EMBL/GenBank/DDBJ databases">
        <title>Genomic Encyclopedia of Type Strains, Phase III (KMG-III): the genomes of soil and plant-associated and newly described type strains.</title>
        <authorList>
            <person name="Whitman W."/>
        </authorList>
    </citation>
    <scope>NUCLEOTIDE SEQUENCE [LARGE SCALE GENOMIC DNA]</scope>
    <source>
        <strain evidence="6 7">CECT 8840</strain>
    </source>
</reference>
<dbReference type="PANTHER" id="PTHR30168:SF0">
    <property type="entry name" value="INNER MEMBRANE PROTEIN"/>
    <property type="match status" value="1"/>
</dbReference>
<dbReference type="AlphaFoldDB" id="A0A7W7VNA5"/>
<keyword evidence="4" id="KW-0472">Membrane</keyword>
<organism evidence="6 7">
    <name type="scientific">Streptosporangium saharense</name>
    <dbReference type="NCBI Taxonomy" id="1706840"/>
    <lineage>
        <taxon>Bacteria</taxon>
        <taxon>Bacillati</taxon>
        <taxon>Actinomycetota</taxon>
        <taxon>Actinomycetes</taxon>
        <taxon>Streptosporangiales</taxon>
        <taxon>Streptosporangiaceae</taxon>
        <taxon>Streptosporangium</taxon>
    </lineage>
</organism>
<evidence type="ECO:0000313" key="6">
    <source>
        <dbReference type="EMBL" id="MBB4916468.1"/>
    </source>
</evidence>
<protein>
    <recommendedName>
        <fullName evidence="8">Metalloprotease</fullName>
    </recommendedName>
</protein>
<dbReference type="InterPro" id="IPR007343">
    <property type="entry name" value="Uncharacterised_pept_Zn_put"/>
</dbReference>
<comment type="caution">
    <text evidence="6">The sequence shown here is derived from an EMBL/GenBank/DDBJ whole genome shotgun (WGS) entry which is preliminary data.</text>
</comment>
<sequence>MRIPAIPLISGVLASLLFAGTADAGTLAQAAASKDPTKSNRIYNSGQLRIKSCDEQPTQPDDLDAARVDLEFLLDCLNTGWGNHLTEANFAFSKPKLVTTTRTNLETGCGRYPKTAQAVYCPNNQRITFLLNPSILSKQTELLLFATIAHEYGHHVQQLTGIMSSYLNRKYRSKAAKLDATRRIELQAECLSGAFIGSVWMSLGRRKSALNYMIKVSIGNSTHGKHANINYWIRRGFAADSPDACNTFTAPASKVA</sequence>
<dbReference type="Proteomes" id="UP000552644">
    <property type="component" value="Unassembled WGS sequence"/>
</dbReference>
<keyword evidence="5" id="KW-0732">Signal</keyword>
<name>A0A7W7VNA5_9ACTN</name>
<keyword evidence="7" id="KW-1185">Reference proteome</keyword>
<evidence type="ECO:0000256" key="2">
    <source>
        <dbReference type="ARBA" id="ARBA00022692"/>
    </source>
</evidence>
<feature type="signal peptide" evidence="5">
    <location>
        <begin position="1"/>
        <end position="24"/>
    </location>
</feature>
<keyword evidence="3" id="KW-1133">Transmembrane helix</keyword>
<keyword evidence="2" id="KW-0812">Transmembrane</keyword>
<comment type="subcellular location">
    <subcellularLocation>
        <location evidence="1">Membrane</location>
        <topology evidence="1">Single-pass membrane protein</topology>
    </subcellularLocation>
</comment>
<evidence type="ECO:0000313" key="7">
    <source>
        <dbReference type="Proteomes" id="UP000552644"/>
    </source>
</evidence>
<dbReference type="RefSeq" id="WP_184715867.1">
    <property type="nucleotide sequence ID" value="NZ_JACHJP010000003.1"/>
</dbReference>
<evidence type="ECO:0008006" key="8">
    <source>
        <dbReference type="Google" id="ProtNLM"/>
    </source>
</evidence>
<evidence type="ECO:0000256" key="4">
    <source>
        <dbReference type="ARBA" id="ARBA00023136"/>
    </source>
</evidence>
<evidence type="ECO:0000256" key="1">
    <source>
        <dbReference type="ARBA" id="ARBA00004167"/>
    </source>
</evidence>
<proteinExistence type="predicted"/>
<accession>A0A7W7VNA5</accession>
<feature type="chain" id="PRO_5038492685" description="Metalloprotease" evidence="5">
    <location>
        <begin position="25"/>
        <end position="256"/>
    </location>
</feature>
<dbReference type="PANTHER" id="PTHR30168">
    <property type="entry name" value="PUTATIVE MEMBRANE PROTEIN YPFJ"/>
    <property type="match status" value="1"/>
</dbReference>
<evidence type="ECO:0000256" key="5">
    <source>
        <dbReference type="SAM" id="SignalP"/>
    </source>
</evidence>
<dbReference type="EMBL" id="JACHJP010000003">
    <property type="protein sequence ID" value="MBB4916468.1"/>
    <property type="molecule type" value="Genomic_DNA"/>
</dbReference>
<dbReference type="GO" id="GO:0016020">
    <property type="term" value="C:membrane"/>
    <property type="evidence" value="ECO:0007669"/>
    <property type="project" value="UniProtKB-SubCell"/>
</dbReference>
<evidence type="ECO:0000256" key="3">
    <source>
        <dbReference type="ARBA" id="ARBA00022989"/>
    </source>
</evidence>